<keyword evidence="7 9" id="KW-0496">Mitochondrion</keyword>
<dbReference type="PANTHER" id="PTHR11432:SF3">
    <property type="entry name" value="NADH-UBIQUINONE OXIDOREDUCTASE CHAIN 1"/>
    <property type="match status" value="1"/>
</dbReference>
<organism evidence="9">
    <name type="scientific">Galdieria sulphuraria</name>
    <name type="common">Red alga</name>
    <dbReference type="NCBI Taxonomy" id="130081"/>
    <lineage>
        <taxon>Eukaryota</taxon>
        <taxon>Rhodophyta</taxon>
        <taxon>Bangiophyceae</taxon>
        <taxon>Galdieriales</taxon>
        <taxon>Galdieriaceae</taxon>
        <taxon>Galdieria</taxon>
    </lineage>
</organism>
<feature type="transmembrane region" description="Helical" evidence="8">
    <location>
        <begin position="78"/>
        <end position="101"/>
    </location>
</feature>
<dbReference type="GO" id="GO:0003954">
    <property type="term" value="F:NADH dehydrogenase activity"/>
    <property type="evidence" value="ECO:0007669"/>
    <property type="project" value="TreeGrafter"/>
</dbReference>
<evidence type="ECO:0000256" key="3">
    <source>
        <dbReference type="ARBA" id="ARBA00022692"/>
    </source>
</evidence>
<keyword evidence="4 8" id="KW-1133">Transmembrane helix</keyword>
<dbReference type="InterPro" id="IPR001694">
    <property type="entry name" value="NADH_UbQ_OxRdtase_su1/FPO"/>
</dbReference>
<comment type="subcellular location">
    <subcellularLocation>
        <location evidence="1">Membrane</location>
        <topology evidence="1">Multi-pass membrane protein</topology>
    </subcellularLocation>
    <subcellularLocation>
        <location evidence="6">Mitochondrion inner membrane</location>
        <topology evidence="6">Multi-pass membrane protein</topology>
    </subcellularLocation>
</comment>
<keyword evidence="3 6" id="KW-0812">Transmembrane</keyword>
<dbReference type="PANTHER" id="PTHR11432">
    <property type="entry name" value="NADH DEHYDROGENASE SUBUNIT 1"/>
    <property type="match status" value="1"/>
</dbReference>
<evidence type="ECO:0000256" key="5">
    <source>
        <dbReference type="ARBA" id="ARBA00023136"/>
    </source>
</evidence>
<feature type="transmembrane region" description="Helical" evidence="8">
    <location>
        <begin position="263"/>
        <end position="282"/>
    </location>
</feature>
<name>A0A7H0WB34_GALSU</name>
<dbReference type="PROSITE" id="PS00667">
    <property type="entry name" value="COMPLEX1_ND1_1"/>
    <property type="match status" value="1"/>
</dbReference>
<evidence type="ECO:0000256" key="1">
    <source>
        <dbReference type="ARBA" id="ARBA00004141"/>
    </source>
</evidence>
<dbReference type="EMBL" id="MT270115">
    <property type="protein sequence ID" value="QNR39763.1"/>
    <property type="molecule type" value="Genomic_DNA"/>
</dbReference>
<evidence type="ECO:0000256" key="4">
    <source>
        <dbReference type="ARBA" id="ARBA00022989"/>
    </source>
</evidence>
<feature type="transmembrane region" description="Helical" evidence="8">
    <location>
        <begin position="12"/>
        <end position="29"/>
    </location>
</feature>
<dbReference type="GO" id="GO:0008137">
    <property type="term" value="F:NADH dehydrogenase (ubiquinone) activity"/>
    <property type="evidence" value="ECO:0007669"/>
    <property type="project" value="UniProtKB-EC"/>
</dbReference>
<feature type="transmembrane region" description="Helical" evidence="8">
    <location>
        <begin position="113"/>
        <end position="134"/>
    </location>
</feature>
<feature type="transmembrane region" description="Helical" evidence="8">
    <location>
        <begin position="183"/>
        <end position="202"/>
    </location>
</feature>
<evidence type="ECO:0000256" key="6">
    <source>
        <dbReference type="RuleBase" id="RU000471"/>
    </source>
</evidence>
<dbReference type="AlphaFoldDB" id="A0A7H0WB34"/>
<feature type="transmembrane region" description="Helical" evidence="8">
    <location>
        <begin position="155"/>
        <end position="177"/>
    </location>
</feature>
<dbReference type="EC" id="7.1.1.2" evidence="7"/>
<keyword evidence="6" id="KW-0520">NAD</keyword>
<gene>
    <name evidence="9" type="primary">nad1</name>
    <name evidence="9" type="ORF">GASU_SAG108.79_016</name>
</gene>
<feature type="transmembrane region" description="Helical" evidence="8">
    <location>
        <begin position="239"/>
        <end position="257"/>
    </location>
</feature>
<comment type="similarity">
    <text evidence="2 6">Belongs to the complex I subunit 1 family.</text>
</comment>
<keyword evidence="7" id="KW-0830">Ubiquinone</keyword>
<dbReference type="InterPro" id="IPR018086">
    <property type="entry name" value="NADH_UbQ_OxRdtase_su1_CS"/>
</dbReference>
<sequence>MRKEIMVIIEGVSKEIVMLIPMLIAVAYMTLGERKILGGMQRRRGPNKVWIVGIGQPIADGLKLMIKEGVKPTRAEGMMYKAGPVVTWMLSMLGWSVVPIGEGKVIVDIEVGIIAWMSIGSLGVYGVIIGGWGSSSQYSIMGGLRSGAQMVSYELGMGVMMICIIIIAGSGNISRIVEVQEGVWNISVMMPVVVMYLQVILAETNRTPYDLPEAEAELVAGYNVEYGGMGFGMYFLGEYGNIILMSIVTSVVMMGGWNGKYIGGEIMVGIKSTMIVYMYIWIRGTWCRYRYDQLMRIGWKEVILYGGGYVIIIGGVLWSIGGVSI</sequence>
<keyword evidence="5 8" id="KW-0472">Membrane</keyword>
<reference evidence="9" key="1">
    <citation type="journal article" date="2020" name="BMC Evol. Biol.">
        <title>Potential causes and consequences of rapid mitochondrial genome evolution in thermoacidophilic Galdieria (Rhodophyta).</title>
        <authorList>
            <person name="Cho C.H."/>
            <person name="Park S.I."/>
            <person name="Ciniglia C."/>
            <person name="Yang E.C."/>
            <person name="Graf L."/>
            <person name="Bhattacharya D."/>
            <person name="Yoon H.S."/>
        </authorList>
    </citation>
    <scope>NUCLEOTIDE SEQUENCE</scope>
    <source>
        <strain evidence="9">108.79 E11</strain>
    </source>
</reference>
<evidence type="ECO:0000256" key="2">
    <source>
        <dbReference type="ARBA" id="ARBA00010535"/>
    </source>
</evidence>
<evidence type="ECO:0000313" key="9">
    <source>
        <dbReference type="EMBL" id="QNR39763.1"/>
    </source>
</evidence>
<accession>A0A7H0WB34</accession>
<dbReference type="Pfam" id="PF00146">
    <property type="entry name" value="NADHdh"/>
    <property type="match status" value="1"/>
</dbReference>
<comment type="catalytic activity">
    <reaction evidence="7">
        <text>a ubiquinone + NADH + 5 H(+)(in) = a ubiquinol + NAD(+) + 4 H(+)(out)</text>
        <dbReference type="Rhea" id="RHEA:29091"/>
        <dbReference type="Rhea" id="RHEA-COMP:9565"/>
        <dbReference type="Rhea" id="RHEA-COMP:9566"/>
        <dbReference type="ChEBI" id="CHEBI:15378"/>
        <dbReference type="ChEBI" id="CHEBI:16389"/>
        <dbReference type="ChEBI" id="CHEBI:17976"/>
        <dbReference type="ChEBI" id="CHEBI:57540"/>
        <dbReference type="ChEBI" id="CHEBI:57945"/>
        <dbReference type="EC" id="7.1.1.2"/>
    </reaction>
</comment>
<dbReference type="GO" id="GO:0009060">
    <property type="term" value="P:aerobic respiration"/>
    <property type="evidence" value="ECO:0007669"/>
    <property type="project" value="TreeGrafter"/>
</dbReference>
<feature type="transmembrane region" description="Helical" evidence="8">
    <location>
        <begin position="302"/>
        <end position="321"/>
    </location>
</feature>
<evidence type="ECO:0000256" key="8">
    <source>
        <dbReference type="SAM" id="Phobius"/>
    </source>
</evidence>
<proteinExistence type="inferred from homology"/>
<dbReference type="HAMAP" id="MF_01350">
    <property type="entry name" value="NDH1_NuoH"/>
    <property type="match status" value="1"/>
</dbReference>
<evidence type="ECO:0000256" key="7">
    <source>
        <dbReference type="RuleBase" id="RU000473"/>
    </source>
</evidence>
<dbReference type="GO" id="GO:0005743">
    <property type="term" value="C:mitochondrial inner membrane"/>
    <property type="evidence" value="ECO:0007669"/>
    <property type="project" value="UniProtKB-SubCell"/>
</dbReference>
<geneLocation type="mitochondrion" evidence="9"/>
<protein>
    <recommendedName>
        <fullName evidence="7">NADH-ubiquinone oxidoreductase chain 1</fullName>
        <ecNumber evidence="7">7.1.1.2</ecNumber>
    </recommendedName>
</protein>